<accession>A0A3B0RZN1</accession>
<dbReference type="Pfam" id="PF12692">
    <property type="entry name" value="Methyltransf_17"/>
    <property type="match status" value="1"/>
</dbReference>
<dbReference type="EMBL" id="UOEC01000132">
    <property type="protein sequence ID" value="VAV96491.1"/>
    <property type="molecule type" value="Genomic_DNA"/>
</dbReference>
<dbReference type="InterPro" id="IPR025690">
    <property type="entry name" value="Methyltransf_put"/>
</dbReference>
<dbReference type="Gene3D" id="3.40.50.150">
    <property type="entry name" value="Vaccinia Virus protein VP39"/>
    <property type="match status" value="1"/>
</dbReference>
<organism evidence="1">
    <name type="scientific">hydrothermal vent metagenome</name>
    <dbReference type="NCBI Taxonomy" id="652676"/>
    <lineage>
        <taxon>unclassified sequences</taxon>
        <taxon>metagenomes</taxon>
        <taxon>ecological metagenomes</taxon>
    </lineage>
</organism>
<dbReference type="InterPro" id="IPR029063">
    <property type="entry name" value="SAM-dependent_MTases_sf"/>
</dbReference>
<protein>
    <submittedName>
        <fullName evidence="1">Uncharacterized protein</fullName>
    </submittedName>
</protein>
<proteinExistence type="predicted"/>
<reference evidence="1" key="1">
    <citation type="submission" date="2018-06" db="EMBL/GenBank/DDBJ databases">
        <authorList>
            <person name="Zhirakovskaya E."/>
        </authorList>
    </citation>
    <scope>NUCLEOTIDE SEQUENCE</scope>
</reference>
<name>A0A3B0RZN1_9ZZZZ</name>
<dbReference type="AlphaFoldDB" id="A0A3B0RZN1"/>
<sequence>MITRLEKTLYRLEAQHACLTWAFEQIADKPGLIFELGLGLGRSFNHMRHKLGARAKDIVVFEREVRCYPDCQPDDDQLIIGNLDETLPAAAAKYAGKVVLAHSDVGSMDKGHNAYMSGLVSKNIGPALAPGAIVMSDLPLDIVGCTPHPLPGNARDDRYYLYTKTG</sequence>
<gene>
    <name evidence="1" type="ORF">MNBD_ALPHA08-744</name>
</gene>
<evidence type="ECO:0000313" key="1">
    <source>
        <dbReference type="EMBL" id="VAV96491.1"/>
    </source>
</evidence>